<dbReference type="Pfam" id="PF07683">
    <property type="entry name" value="CobW_C"/>
    <property type="match status" value="1"/>
</dbReference>
<evidence type="ECO:0000259" key="7">
    <source>
        <dbReference type="SMART" id="SM00833"/>
    </source>
</evidence>
<dbReference type="Gene3D" id="3.40.50.300">
    <property type="entry name" value="P-loop containing nucleotide triphosphate hydrolases"/>
    <property type="match status" value="1"/>
</dbReference>
<dbReference type="CDD" id="cd03112">
    <property type="entry name" value="CobW-like"/>
    <property type="match status" value="1"/>
</dbReference>
<dbReference type="SUPFAM" id="SSF52540">
    <property type="entry name" value="P-loop containing nucleoside triphosphate hydrolases"/>
    <property type="match status" value="1"/>
</dbReference>
<evidence type="ECO:0000256" key="2">
    <source>
        <dbReference type="ARBA" id="ARBA00022801"/>
    </source>
</evidence>
<name>A0A242NS37_9GAMM</name>
<evidence type="ECO:0000313" key="8">
    <source>
        <dbReference type="EMBL" id="OTQ48204.1"/>
    </source>
</evidence>
<evidence type="ECO:0000256" key="4">
    <source>
        <dbReference type="ARBA" id="ARBA00034320"/>
    </source>
</evidence>
<comment type="caution">
    <text evidence="8">The sequence shown here is derived from an EMBL/GenBank/DDBJ whole genome shotgun (WGS) entry which is preliminary data.</text>
</comment>
<dbReference type="Pfam" id="PF02492">
    <property type="entry name" value="cobW"/>
    <property type="match status" value="1"/>
</dbReference>
<dbReference type="GO" id="GO:0000166">
    <property type="term" value="F:nucleotide binding"/>
    <property type="evidence" value="ECO:0007669"/>
    <property type="project" value="UniProtKB-KW"/>
</dbReference>
<reference evidence="8 9" key="1">
    <citation type="submission" date="2017-03" db="EMBL/GenBank/DDBJ databases">
        <title>Comparative genomics of honeybee gut symbionts reveal geographically distinct and subgroup specific antibiotic resistance.</title>
        <authorList>
            <person name="Ludvigsen J."/>
            <person name="Porcellato D."/>
            <person name="Labee-Lund T.M."/>
            <person name="Amdam G.V."/>
            <person name="Rudi K."/>
        </authorList>
    </citation>
    <scope>NUCLEOTIDE SEQUENCE [LARGE SCALE GENOMIC DNA]</scope>
    <source>
        <strain evidence="8 9">A-4-12</strain>
    </source>
</reference>
<dbReference type="SMART" id="SM00833">
    <property type="entry name" value="CobW_C"/>
    <property type="match status" value="1"/>
</dbReference>
<dbReference type="InterPro" id="IPR011629">
    <property type="entry name" value="CobW-like_C"/>
</dbReference>
<dbReference type="InterPro" id="IPR027417">
    <property type="entry name" value="P-loop_NTPase"/>
</dbReference>
<dbReference type="RefSeq" id="WP_086321234.1">
    <property type="nucleotide sequence ID" value="NZ_NASK01000104.1"/>
</dbReference>
<keyword evidence="2" id="KW-0378">Hydrolase</keyword>
<organism evidence="8 9">
    <name type="scientific">Gilliamella apis</name>
    <dbReference type="NCBI Taxonomy" id="1970738"/>
    <lineage>
        <taxon>Bacteria</taxon>
        <taxon>Pseudomonadati</taxon>
        <taxon>Pseudomonadota</taxon>
        <taxon>Gammaproteobacteria</taxon>
        <taxon>Orbales</taxon>
        <taxon>Orbaceae</taxon>
        <taxon>Gilliamella</taxon>
    </lineage>
</organism>
<dbReference type="GO" id="GO:0005737">
    <property type="term" value="C:cytoplasm"/>
    <property type="evidence" value="ECO:0007669"/>
    <property type="project" value="TreeGrafter"/>
</dbReference>
<gene>
    <name evidence="8" type="ORF">B6D06_12095</name>
</gene>
<proteinExistence type="inferred from homology"/>
<evidence type="ECO:0000256" key="5">
    <source>
        <dbReference type="ARBA" id="ARBA00045658"/>
    </source>
</evidence>
<evidence type="ECO:0000313" key="9">
    <source>
        <dbReference type="Proteomes" id="UP000194968"/>
    </source>
</evidence>
<dbReference type="InterPro" id="IPR036627">
    <property type="entry name" value="CobW-likC_sf"/>
</dbReference>
<keyword evidence="3" id="KW-0143">Chaperone</keyword>
<dbReference type="EMBL" id="NASK01000104">
    <property type="protein sequence ID" value="OTQ48204.1"/>
    <property type="molecule type" value="Genomic_DNA"/>
</dbReference>
<dbReference type="Proteomes" id="UP000194968">
    <property type="component" value="Unassembled WGS sequence"/>
</dbReference>
<comment type="function">
    <text evidence="5">Zinc chaperone that directly transfers zinc cofactor to target proteins, thereby activating them. Zinc is transferred from the CXCC motif in the GTPase domain to the zinc binding site in target proteins in a process requiring GTP hydrolysis.</text>
</comment>
<dbReference type="InterPro" id="IPR003495">
    <property type="entry name" value="CobW/HypB/UreG_nucleotide-bd"/>
</dbReference>
<comment type="catalytic activity">
    <reaction evidence="6">
        <text>GTP + H2O = GDP + phosphate + H(+)</text>
        <dbReference type="Rhea" id="RHEA:19669"/>
        <dbReference type="ChEBI" id="CHEBI:15377"/>
        <dbReference type="ChEBI" id="CHEBI:15378"/>
        <dbReference type="ChEBI" id="CHEBI:37565"/>
        <dbReference type="ChEBI" id="CHEBI:43474"/>
        <dbReference type="ChEBI" id="CHEBI:58189"/>
    </reaction>
    <physiologicalReaction direction="left-to-right" evidence="6">
        <dbReference type="Rhea" id="RHEA:19670"/>
    </physiologicalReaction>
</comment>
<comment type="similarity">
    <text evidence="4">Belongs to the SIMIBI class G3E GTPase family. ZNG1 subfamily.</text>
</comment>
<evidence type="ECO:0000256" key="6">
    <source>
        <dbReference type="ARBA" id="ARBA00049117"/>
    </source>
</evidence>
<dbReference type="OrthoDB" id="9808822at2"/>
<dbReference type="PANTHER" id="PTHR13748:SF62">
    <property type="entry name" value="COBW DOMAIN-CONTAINING PROTEIN"/>
    <property type="match status" value="1"/>
</dbReference>
<protein>
    <submittedName>
        <fullName evidence="8">GTP-binding protein</fullName>
    </submittedName>
</protein>
<dbReference type="Gene3D" id="3.30.1220.10">
    <property type="entry name" value="CobW-like, C-terminal domain"/>
    <property type="match status" value="1"/>
</dbReference>
<evidence type="ECO:0000256" key="1">
    <source>
        <dbReference type="ARBA" id="ARBA00022741"/>
    </source>
</evidence>
<dbReference type="InterPro" id="IPR051316">
    <property type="entry name" value="Zinc-reg_GTPase_activator"/>
</dbReference>
<dbReference type="GO" id="GO:0016787">
    <property type="term" value="F:hydrolase activity"/>
    <property type="evidence" value="ECO:0007669"/>
    <property type="project" value="UniProtKB-KW"/>
</dbReference>
<feature type="domain" description="CobW C-terminal" evidence="7">
    <location>
        <begin position="249"/>
        <end position="342"/>
    </location>
</feature>
<accession>A0A242NS37</accession>
<dbReference type="PANTHER" id="PTHR13748">
    <property type="entry name" value="COBW-RELATED"/>
    <property type="match status" value="1"/>
</dbReference>
<evidence type="ECO:0000256" key="3">
    <source>
        <dbReference type="ARBA" id="ARBA00023186"/>
    </source>
</evidence>
<keyword evidence="1" id="KW-0547">Nucleotide-binding</keyword>
<dbReference type="SUPFAM" id="SSF90002">
    <property type="entry name" value="Hypothetical protein YjiA, C-terminal domain"/>
    <property type="match status" value="1"/>
</dbReference>
<dbReference type="AlphaFoldDB" id="A0A242NS37"/>
<sequence>MTQDISTSLLPVTLLTGFLGSGKTTLINYLLENNHNEKIMIIENEFGPVNLDSNLLTPNHDIQIVEMTNGCICCTVQGELTKALHQLHAERQAGKLQFDRLIIETTGLADPAPIIQTFFIDELIRETIRLDAIITIVDSQHILQHLNEHRVAVSQIGFADRIILSKTDCITEQQQIEILNRLQKINSKATIYQAINGKIAKSQWLDIHAFDLDEELVLNKGFFIVNPSKQLETNFKTIPYQTSSWNDDICSYLFEAGELDLKKIGSFMENLVEKYGNDMLRYKGILAIKDNNQRLIVQGVHKIVGFDYGSPWQQASEKISRLVVIGRTLPFDELNKEFLQTVAN</sequence>